<protein>
    <submittedName>
        <fullName evidence="2">Uncharacterized protein</fullName>
    </submittedName>
</protein>
<dbReference type="EMBL" id="DS995722">
    <property type="protein sequence ID" value="EGE02488.1"/>
    <property type="molecule type" value="Genomic_DNA"/>
</dbReference>
<feature type="compositionally biased region" description="Basic residues" evidence="1">
    <location>
        <begin position="49"/>
        <end position="61"/>
    </location>
</feature>
<gene>
    <name evidence="2" type="ORF">TEQG_08610</name>
</gene>
<evidence type="ECO:0000256" key="1">
    <source>
        <dbReference type="SAM" id="MobiDB-lite"/>
    </source>
</evidence>
<keyword evidence="3" id="KW-1185">Reference proteome</keyword>
<feature type="region of interest" description="Disordered" evidence="1">
    <location>
        <begin position="45"/>
        <end position="67"/>
    </location>
</feature>
<accession>F2PKS0</accession>
<dbReference type="Proteomes" id="UP000009169">
    <property type="component" value="Unassembled WGS sequence"/>
</dbReference>
<organism evidence="2 3">
    <name type="scientific">Trichophyton equinum (strain ATCC MYA-4606 / CBS 127.97)</name>
    <name type="common">Horse ringworm fungus</name>
    <dbReference type="NCBI Taxonomy" id="559882"/>
    <lineage>
        <taxon>Eukaryota</taxon>
        <taxon>Fungi</taxon>
        <taxon>Dikarya</taxon>
        <taxon>Ascomycota</taxon>
        <taxon>Pezizomycotina</taxon>
        <taxon>Eurotiomycetes</taxon>
        <taxon>Eurotiomycetidae</taxon>
        <taxon>Onygenales</taxon>
        <taxon>Arthrodermataceae</taxon>
        <taxon>Trichophyton</taxon>
    </lineage>
</organism>
<reference evidence="3" key="1">
    <citation type="journal article" date="2012" name="MBio">
        <title>Comparative genome analysis of Trichophyton rubrum and related dermatophytes reveals candidate genes involved in infection.</title>
        <authorList>
            <person name="Martinez D.A."/>
            <person name="Oliver B.G."/>
            <person name="Graeser Y."/>
            <person name="Goldberg J.M."/>
            <person name="Li W."/>
            <person name="Martinez-Rossi N.M."/>
            <person name="Monod M."/>
            <person name="Shelest E."/>
            <person name="Barton R.C."/>
            <person name="Birch E."/>
            <person name="Brakhage A.A."/>
            <person name="Chen Z."/>
            <person name="Gurr S.J."/>
            <person name="Heiman D."/>
            <person name="Heitman J."/>
            <person name="Kosti I."/>
            <person name="Rossi A."/>
            <person name="Saif S."/>
            <person name="Samalova M."/>
            <person name="Saunders C.W."/>
            <person name="Shea T."/>
            <person name="Summerbell R.C."/>
            <person name="Xu J."/>
            <person name="Young S."/>
            <person name="Zeng Q."/>
            <person name="Birren B.W."/>
            <person name="Cuomo C.A."/>
            <person name="White T.C."/>
        </authorList>
    </citation>
    <scope>NUCLEOTIDE SEQUENCE [LARGE SCALE GENOMIC DNA]</scope>
    <source>
        <strain evidence="3">ATCC MYA-4606 / CBS 127.97</strain>
    </source>
</reference>
<dbReference type="HOGENOM" id="CLU_2514237_0_0_1"/>
<evidence type="ECO:0000313" key="2">
    <source>
        <dbReference type="EMBL" id="EGE02488.1"/>
    </source>
</evidence>
<dbReference type="VEuPathDB" id="FungiDB:TEQG_08610"/>
<dbReference type="AlphaFoldDB" id="F2PKS0"/>
<evidence type="ECO:0000313" key="3">
    <source>
        <dbReference type="Proteomes" id="UP000009169"/>
    </source>
</evidence>
<name>F2PKS0_TRIEC</name>
<proteinExistence type="predicted"/>
<sequence length="85" mass="10005">MKKQQQQQYGRRPPSIIIILSTYGTVPVSAKGRFIKRKLYIDEKEKAKEKKKKKQPKKGHGKDRTRPEKLLSRCFFFSSFASMDE</sequence>